<feature type="chain" id="PRO_5014382703" description="Cell surface protein" evidence="2">
    <location>
        <begin position="19"/>
        <end position="254"/>
    </location>
</feature>
<proteinExistence type="predicted"/>
<evidence type="ECO:0008006" key="5">
    <source>
        <dbReference type="Google" id="ProtNLM"/>
    </source>
</evidence>
<dbReference type="AlphaFoldDB" id="A0A2J6PED9"/>
<feature type="region of interest" description="Disordered" evidence="1">
    <location>
        <begin position="235"/>
        <end position="254"/>
    </location>
</feature>
<evidence type="ECO:0000313" key="3">
    <source>
        <dbReference type="EMBL" id="PMD12364.1"/>
    </source>
</evidence>
<name>A0A2J6PED9_9HELO</name>
<accession>A0A2J6PED9</accession>
<dbReference type="PANTHER" id="PTHR34618:SF4">
    <property type="entry name" value="CAS1"/>
    <property type="match status" value="1"/>
</dbReference>
<sequence>MFSKLFILALAASPLVAAHGKIAVMTGDAGGNTTGLGIQGGVIPGAGTNKQTEVDTTVFNSKAAASDGLGKTKAGPNTLAGMSAVIAQSGSTLPQVSSGGSISGTVHIVTTDGAGPYTAIVDPTGTGAFSTGNKMTVTQQVPGTKGNIAAPKQRRFVTRMLVNMGIVKRASNVNEDYPFAATVPAGTTCTGTVAGQSGVCLVKIVNPSNAGPFGGVIAIQMAGANASTAAAPATNSAAKASTKASKPVGAKFRA</sequence>
<dbReference type="PANTHER" id="PTHR34618">
    <property type="entry name" value="SURFACE PROTEIN MAS1, PUTATIVE-RELATED"/>
    <property type="match status" value="1"/>
</dbReference>
<evidence type="ECO:0000256" key="1">
    <source>
        <dbReference type="SAM" id="MobiDB-lite"/>
    </source>
</evidence>
<keyword evidence="2" id="KW-0732">Signal</keyword>
<reference evidence="3 4" key="1">
    <citation type="submission" date="2016-05" db="EMBL/GenBank/DDBJ databases">
        <title>A degradative enzymes factory behind the ericoid mycorrhizal symbiosis.</title>
        <authorList>
            <consortium name="DOE Joint Genome Institute"/>
            <person name="Martino E."/>
            <person name="Morin E."/>
            <person name="Grelet G."/>
            <person name="Kuo A."/>
            <person name="Kohler A."/>
            <person name="Daghino S."/>
            <person name="Barry K."/>
            <person name="Choi C."/>
            <person name="Cichocki N."/>
            <person name="Clum A."/>
            <person name="Copeland A."/>
            <person name="Hainaut M."/>
            <person name="Haridas S."/>
            <person name="Labutti K."/>
            <person name="Lindquist E."/>
            <person name="Lipzen A."/>
            <person name="Khouja H.-R."/>
            <person name="Murat C."/>
            <person name="Ohm R."/>
            <person name="Olson A."/>
            <person name="Spatafora J."/>
            <person name="Veneault-Fourrey C."/>
            <person name="Henrissat B."/>
            <person name="Grigoriev I."/>
            <person name="Martin F."/>
            <person name="Perotto S."/>
        </authorList>
    </citation>
    <scope>NUCLEOTIDE SEQUENCE [LARGE SCALE GENOMIC DNA]</scope>
    <source>
        <strain evidence="3 4">UAMH 7357</strain>
    </source>
</reference>
<dbReference type="EMBL" id="KZ613552">
    <property type="protein sequence ID" value="PMD12364.1"/>
    <property type="molecule type" value="Genomic_DNA"/>
</dbReference>
<gene>
    <name evidence="3" type="ORF">NA56DRAFT_485992</name>
</gene>
<evidence type="ECO:0000256" key="2">
    <source>
        <dbReference type="SAM" id="SignalP"/>
    </source>
</evidence>
<dbReference type="Pfam" id="PF11327">
    <property type="entry name" value="Egh16-like"/>
    <property type="match status" value="1"/>
</dbReference>
<keyword evidence="4" id="KW-1185">Reference proteome</keyword>
<feature type="compositionally biased region" description="Low complexity" evidence="1">
    <location>
        <begin position="235"/>
        <end position="247"/>
    </location>
</feature>
<feature type="signal peptide" evidence="2">
    <location>
        <begin position="1"/>
        <end position="18"/>
    </location>
</feature>
<dbReference type="Proteomes" id="UP000235672">
    <property type="component" value="Unassembled WGS sequence"/>
</dbReference>
<dbReference type="OrthoDB" id="5418436at2759"/>
<evidence type="ECO:0000313" key="4">
    <source>
        <dbReference type="Proteomes" id="UP000235672"/>
    </source>
</evidence>
<dbReference type="InterPro" id="IPR021476">
    <property type="entry name" value="Egh16-like"/>
</dbReference>
<protein>
    <recommendedName>
        <fullName evidence="5">Cell surface protein</fullName>
    </recommendedName>
</protein>
<organism evidence="3 4">
    <name type="scientific">Hyaloscypha hepaticicola</name>
    <dbReference type="NCBI Taxonomy" id="2082293"/>
    <lineage>
        <taxon>Eukaryota</taxon>
        <taxon>Fungi</taxon>
        <taxon>Dikarya</taxon>
        <taxon>Ascomycota</taxon>
        <taxon>Pezizomycotina</taxon>
        <taxon>Leotiomycetes</taxon>
        <taxon>Helotiales</taxon>
        <taxon>Hyaloscyphaceae</taxon>
        <taxon>Hyaloscypha</taxon>
    </lineage>
</organism>